<keyword evidence="5" id="KW-0732">Signal</keyword>
<feature type="region of interest" description="Disordered" evidence="3">
    <location>
        <begin position="332"/>
        <end position="354"/>
    </location>
</feature>
<name>C3YDM9_BRAFL</name>
<keyword evidence="2" id="KW-0677">Repeat</keyword>
<evidence type="ECO:0000256" key="3">
    <source>
        <dbReference type="SAM" id="MobiDB-lite"/>
    </source>
</evidence>
<dbReference type="Gene3D" id="3.80.10.10">
    <property type="entry name" value="Ribonuclease Inhibitor"/>
    <property type="match status" value="2"/>
</dbReference>
<evidence type="ECO:0000256" key="2">
    <source>
        <dbReference type="ARBA" id="ARBA00022737"/>
    </source>
</evidence>
<accession>C3YDM9</accession>
<feature type="signal peptide" evidence="5">
    <location>
        <begin position="1"/>
        <end position="22"/>
    </location>
</feature>
<dbReference type="InParanoid" id="C3YDM9"/>
<keyword evidence="4" id="KW-1133">Transmembrane helix</keyword>
<dbReference type="PANTHER" id="PTHR24367:SF318">
    <property type="entry name" value="LEUCINE-RICH GLIOMA-INACTIVATED PROTEIN 1-LIKE"/>
    <property type="match status" value="1"/>
</dbReference>
<evidence type="ECO:0000256" key="4">
    <source>
        <dbReference type="SAM" id="Phobius"/>
    </source>
</evidence>
<dbReference type="InterPro" id="IPR051295">
    <property type="entry name" value="LGI_related"/>
</dbReference>
<dbReference type="eggNOG" id="KOG0619">
    <property type="taxonomic scope" value="Eukaryota"/>
</dbReference>
<sequence length="442" mass="47991">MGTRSRQSIAILVLLFLKFSSPCPEECFIQSESKFLTTIKTCGCPTRIDTAPCASHGRTVAANRFCSAEDHGLTCLNDVPTGFDQSVTGINLYHLFNLTTLTKQHIPPLPNLITFLITGSTIETIEAHAFSSVPSIMSIAIRCSRLLHIGDHTFHNLPVLRAIFLYHNLIETVAPRAFGDLKSLDTLGLKGNQLKAVPFEAVSLIRRTSTAVRLRVNLGNNQIATILETALRNTIDTGVTLRLKGNPFVCDGRLRWLVCKPATFAERISGVILQADRLQCTSPSKLAGYDFKSLLNNSFCSSEELTNVTPIGSTFPMAELTTLPSKHFKATDSALTQRARNTTSGTVDSTRGNLDDGQQAAGMNYLYIPVGLTVAAITLLSGTTVAVVVYKRRVSRGRQNPVHALHGVVISSQLISNRMYQHSASAIDDAMGREETGGDSEG</sequence>
<feature type="transmembrane region" description="Helical" evidence="4">
    <location>
        <begin position="365"/>
        <end position="390"/>
    </location>
</feature>
<dbReference type="Pfam" id="PF13855">
    <property type="entry name" value="LRR_8"/>
    <property type="match status" value="1"/>
</dbReference>
<dbReference type="InterPro" id="IPR032675">
    <property type="entry name" value="LRR_dom_sf"/>
</dbReference>
<keyword evidence="1" id="KW-0433">Leucine-rich repeat</keyword>
<proteinExistence type="predicted"/>
<dbReference type="SUPFAM" id="SSF52058">
    <property type="entry name" value="L domain-like"/>
    <property type="match status" value="1"/>
</dbReference>
<protein>
    <recommendedName>
        <fullName evidence="7">LRRCT domain-containing protein</fullName>
    </recommendedName>
</protein>
<dbReference type="EMBL" id="GG666504">
    <property type="protein sequence ID" value="EEN61498.1"/>
    <property type="molecule type" value="Genomic_DNA"/>
</dbReference>
<gene>
    <name evidence="6" type="ORF">BRAFLDRAFT_92909</name>
</gene>
<feature type="compositionally biased region" description="Polar residues" evidence="3">
    <location>
        <begin position="333"/>
        <end position="352"/>
    </location>
</feature>
<dbReference type="PANTHER" id="PTHR24367">
    <property type="entry name" value="LEUCINE-RICH REPEAT-CONTAINING PROTEIN"/>
    <property type="match status" value="1"/>
</dbReference>
<evidence type="ECO:0000256" key="5">
    <source>
        <dbReference type="SAM" id="SignalP"/>
    </source>
</evidence>
<dbReference type="SMART" id="SM00369">
    <property type="entry name" value="LRR_TYP"/>
    <property type="match status" value="3"/>
</dbReference>
<evidence type="ECO:0008006" key="7">
    <source>
        <dbReference type="Google" id="ProtNLM"/>
    </source>
</evidence>
<keyword evidence="4" id="KW-0472">Membrane</keyword>
<evidence type="ECO:0000256" key="1">
    <source>
        <dbReference type="ARBA" id="ARBA00022614"/>
    </source>
</evidence>
<feature type="chain" id="PRO_5002935109" description="LRRCT domain-containing protein" evidence="5">
    <location>
        <begin position="23"/>
        <end position="442"/>
    </location>
</feature>
<organism>
    <name type="scientific">Branchiostoma floridae</name>
    <name type="common">Florida lancelet</name>
    <name type="synonym">Amphioxus</name>
    <dbReference type="NCBI Taxonomy" id="7739"/>
    <lineage>
        <taxon>Eukaryota</taxon>
        <taxon>Metazoa</taxon>
        <taxon>Chordata</taxon>
        <taxon>Cephalochordata</taxon>
        <taxon>Leptocardii</taxon>
        <taxon>Amphioxiformes</taxon>
        <taxon>Branchiostomatidae</taxon>
        <taxon>Branchiostoma</taxon>
    </lineage>
</organism>
<keyword evidence="4" id="KW-0812">Transmembrane</keyword>
<evidence type="ECO:0000313" key="6">
    <source>
        <dbReference type="EMBL" id="EEN61498.1"/>
    </source>
</evidence>
<dbReference type="AlphaFoldDB" id="C3YDM9"/>
<dbReference type="InterPro" id="IPR003591">
    <property type="entry name" value="Leu-rich_rpt_typical-subtyp"/>
</dbReference>
<reference evidence="6" key="1">
    <citation type="journal article" date="2008" name="Nature">
        <title>The amphioxus genome and the evolution of the chordate karyotype.</title>
        <authorList>
            <consortium name="US DOE Joint Genome Institute (JGI-PGF)"/>
            <person name="Putnam N.H."/>
            <person name="Butts T."/>
            <person name="Ferrier D.E.K."/>
            <person name="Furlong R.F."/>
            <person name="Hellsten U."/>
            <person name="Kawashima T."/>
            <person name="Robinson-Rechavi M."/>
            <person name="Shoguchi E."/>
            <person name="Terry A."/>
            <person name="Yu J.-K."/>
            <person name="Benito-Gutierrez E.L."/>
            <person name="Dubchak I."/>
            <person name="Garcia-Fernandez J."/>
            <person name="Gibson-Brown J.J."/>
            <person name="Grigoriev I.V."/>
            <person name="Horton A.C."/>
            <person name="de Jong P.J."/>
            <person name="Jurka J."/>
            <person name="Kapitonov V.V."/>
            <person name="Kohara Y."/>
            <person name="Kuroki Y."/>
            <person name="Lindquist E."/>
            <person name="Lucas S."/>
            <person name="Osoegawa K."/>
            <person name="Pennacchio L.A."/>
            <person name="Salamov A.A."/>
            <person name="Satou Y."/>
            <person name="Sauka-Spengler T."/>
            <person name="Schmutz J."/>
            <person name="Shin-I T."/>
            <person name="Toyoda A."/>
            <person name="Bronner-Fraser M."/>
            <person name="Fujiyama A."/>
            <person name="Holland L.Z."/>
            <person name="Holland P.W.H."/>
            <person name="Satoh N."/>
            <person name="Rokhsar D.S."/>
        </authorList>
    </citation>
    <scope>NUCLEOTIDE SEQUENCE [LARGE SCALE GENOMIC DNA]</scope>
    <source>
        <strain evidence="6">S238N-H82</strain>
        <tissue evidence="6">Testes</tissue>
    </source>
</reference>
<dbReference type="InterPro" id="IPR001611">
    <property type="entry name" value="Leu-rich_rpt"/>
</dbReference>